<protein>
    <submittedName>
        <fullName evidence="2">Glycogen-binding domain-containing protein</fullName>
    </submittedName>
</protein>
<dbReference type="InterPro" id="IPR013783">
    <property type="entry name" value="Ig-like_fold"/>
</dbReference>
<dbReference type="EMBL" id="JBBKXY010000002">
    <property type="protein sequence ID" value="MFD3293554.1"/>
    <property type="molecule type" value="Genomic_DNA"/>
</dbReference>
<dbReference type="Proteomes" id="UP001598112">
    <property type="component" value="Unassembled WGS sequence"/>
</dbReference>
<dbReference type="RefSeq" id="WP_377978802.1">
    <property type="nucleotide sequence ID" value="NZ_JBBKXY010000002.1"/>
</dbReference>
<organism evidence="2 3">
    <name type="scientific">Aquirufa originis</name>
    <dbReference type="NCBI Taxonomy" id="3096514"/>
    <lineage>
        <taxon>Bacteria</taxon>
        <taxon>Pseudomonadati</taxon>
        <taxon>Bacteroidota</taxon>
        <taxon>Cytophagia</taxon>
        <taxon>Cytophagales</taxon>
        <taxon>Flectobacillaceae</taxon>
        <taxon>Aquirufa</taxon>
    </lineage>
</organism>
<accession>A0ABW6D826</accession>
<proteinExistence type="predicted"/>
<dbReference type="SUPFAM" id="SSF81296">
    <property type="entry name" value="E set domains"/>
    <property type="match status" value="1"/>
</dbReference>
<dbReference type="CDD" id="cd02859">
    <property type="entry name" value="E_set_AMPKbeta_like_N"/>
    <property type="match status" value="1"/>
</dbReference>
<evidence type="ECO:0000256" key="1">
    <source>
        <dbReference type="SAM" id="SignalP"/>
    </source>
</evidence>
<evidence type="ECO:0000313" key="3">
    <source>
        <dbReference type="Proteomes" id="UP001598112"/>
    </source>
</evidence>
<keyword evidence="3" id="KW-1185">Reference proteome</keyword>
<sequence length="435" mass="50710">MTKKYIIFFLTFLCATTIKAQTVFHTKDIENFYQAFDSVQTTKDKEKQIDFVQKIYLDNGSLGVKYAINHSVDGGKIATAKHWAEFMINAKENLIRIRPYFKSLPSQMKILEPKFKYFKEQYPEFKDGNVYFVIGLGMFGGRPEKEDPSLFIGCEVLANEKPDWAVNIVLHEYVHTLQKNSDNALLAHCLNEGACDFIAELINEKNLREIYPNGYIDFGYKNEKVVWKEFKKYITSNEKGKFFDWLYGIKGRNLNGNQMKDLGYFMGYKICKAYYDNATDKKQAIKEIIEMEVSSEEKARAFLIKSNYVPKSDINFIKNFKFDKVIETKKGLKLIQYGYKIEKDNVVFTFKLPENIDKKQIEYITIAGSFNGWNPQNLNYKMTNIANNTYQFIIPKANLKEKYNQFKFVINGENWQTVPDNAKNTLNGNITLEIK</sequence>
<dbReference type="Gene3D" id="2.60.40.10">
    <property type="entry name" value="Immunoglobulins"/>
    <property type="match status" value="1"/>
</dbReference>
<reference evidence="2 3" key="1">
    <citation type="submission" date="2024-03" db="EMBL/GenBank/DDBJ databases">
        <title>Aquirufa genome sequencing.</title>
        <authorList>
            <person name="Pitt A."/>
            <person name="Hahn M.W."/>
        </authorList>
    </citation>
    <scope>NUCLEOTIDE SEQUENCE [LARGE SCALE GENOMIC DNA]</scope>
    <source>
        <strain evidence="2 3">KTFRIE-69F</strain>
    </source>
</reference>
<dbReference type="InterPro" id="IPR014756">
    <property type="entry name" value="Ig_E-set"/>
</dbReference>
<gene>
    <name evidence="2" type="ORF">SKC35_07635</name>
</gene>
<evidence type="ECO:0000313" key="2">
    <source>
        <dbReference type="EMBL" id="MFD3293554.1"/>
    </source>
</evidence>
<feature type="signal peptide" evidence="1">
    <location>
        <begin position="1"/>
        <end position="20"/>
    </location>
</feature>
<feature type="chain" id="PRO_5047345289" evidence="1">
    <location>
        <begin position="21"/>
        <end position="435"/>
    </location>
</feature>
<comment type="caution">
    <text evidence="2">The sequence shown here is derived from an EMBL/GenBank/DDBJ whole genome shotgun (WGS) entry which is preliminary data.</text>
</comment>
<name>A0ABW6D826_9BACT</name>
<keyword evidence="1" id="KW-0732">Signal</keyword>